<feature type="region of interest" description="Disordered" evidence="3">
    <location>
        <begin position="66"/>
        <end position="85"/>
    </location>
</feature>
<protein>
    <recommendedName>
        <fullName evidence="6">RNA-binding protein</fullName>
    </recommendedName>
</protein>
<dbReference type="PANTHER" id="PTHR34654:SF1">
    <property type="entry name" value="RNA-BINDING PROTEIN KHPA"/>
    <property type="match status" value="1"/>
</dbReference>
<dbReference type="InterPro" id="IPR009019">
    <property type="entry name" value="KH_sf_prok-type"/>
</dbReference>
<dbReference type="InterPro" id="IPR015946">
    <property type="entry name" value="KH_dom-like_a/b"/>
</dbReference>
<evidence type="ECO:0000256" key="3">
    <source>
        <dbReference type="SAM" id="MobiDB-lite"/>
    </source>
</evidence>
<evidence type="ECO:0000313" key="5">
    <source>
        <dbReference type="Proteomes" id="UP000034364"/>
    </source>
</evidence>
<dbReference type="AlphaFoldDB" id="A0A0G1S2R5"/>
<keyword evidence="2" id="KW-0694">RNA-binding</keyword>
<evidence type="ECO:0008006" key="6">
    <source>
        <dbReference type="Google" id="ProtNLM"/>
    </source>
</evidence>
<name>A0A0G1S2R5_9BACT</name>
<dbReference type="InterPro" id="IPR020627">
    <property type="entry name" value="KhpA"/>
</dbReference>
<evidence type="ECO:0000313" key="4">
    <source>
        <dbReference type="EMBL" id="KKU63671.1"/>
    </source>
</evidence>
<dbReference type="Gene3D" id="3.30.300.20">
    <property type="match status" value="1"/>
</dbReference>
<accession>A0A0G1S2R5</accession>
<proteinExistence type="predicted"/>
<dbReference type="GO" id="GO:0003723">
    <property type="term" value="F:RNA binding"/>
    <property type="evidence" value="ECO:0007669"/>
    <property type="project" value="UniProtKB-KW"/>
</dbReference>
<gene>
    <name evidence="4" type="ORF">UX87_C0019G0038</name>
</gene>
<organism evidence="4 5">
    <name type="scientific">Candidatus Amesbacteria bacterium GW2011_GWA1_47_16</name>
    <dbReference type="NCBI Taxonomy" id="1618353"/>
    <lineage>
        <taxon>Bacteria</taxon>
        <taxon>Candidatus Amesiibacteriota</taxon>
    </lineage>
</organism>
<comment type="caution">
    <text evidence="4">The sequence shown here is derived from an EMBL/GenBank/DDBJ whole genome shotgun (WGS) entry which is preliminary data.</text>
</comment>
<dbReference type="Proteomes" id="UP000034364">
    <property type="component" value="Unassembled WGS sequence"/>
</dbReference>
<evidence type="ECO:0000256" key="2">
    <source>
        <dbReference type="ARBA" id="ARBA00022884"/>
    </source>
</evidence>
<dbReference type="SUPFAM" id="SSF54814">
    <property type="entry name" value="Prokaryotic type KH domain (KH-domain type II)"/>
    <property type="match status" value="1"/>
</dbReference>
<dbReference type="PANTHER" id="PTHR34654">
    <property type="entry name" value="UPF0109 PROTEIN SCO5592"/>
    <property type="match status" value="1"/>
</dbReference>
<dbReference type="EMBL" id="LCNV01000019">
    <property type="protein sequence ID" value="KKU63671.1"/>
    <property type="molecule type" value="Genomic_DNA"/>
</dbReference>
<sequence>MEEYLKFLITPLLSVPKDLEILSSAGTFTLKVAPEDVGRIIGKHGNMISALRTLLRTYNTLHRQPPVNLILDTPPAPGPEVKKDS</sequence>
<dbReference type="CDD" id="cd22533">
    <property type="entry name" value="KH-II_YlqC-like"/>
    <property type="match status" value="1"/>
</dbReference>
<evidence type="ECO:0000256" key="1">
    <source>
        <dbReference type="ARBA" id="ARBA00022490"/>
    </source>
</evidence>
<dbReference type="Pfam" id="PF13083">
    <property type="entry name" value="KH_KhpA-B"/>
    <property type="match status" value="1"/>
</dbReference>
<reference evidence="4 5" key="1">
    <citation type="journal article" date="2015" name="Nature">
        <title>rRNA introns, odd ribosomes, and small enigmatic genomes across a large radiation of phyla.</title>
        <authorList>
            <person name="Brown C.T."/>
            <person name="Hug L.A."/>
            <person name="Thomas B.C."/>
            <person name="Sharon I."/>
            <person name="Castelle C.J."/>
            <person name="Singh A."/>
            <person name="Wilkins M.J."/>
            <person name="Williams K.H."/>
            <person name="Banfield J.F."/>
        </authorList>
    </citation>
    <scope>NUCLEOTIDE SEQUENCE [LARGE SCALE GENOMIC DNA]</scope>
</reference>
<keyword evidence="1" id="KW-0963">Cytoplasm</keyword>